<gene>
    <name evidence="1" type="ORF">SAMN02745121_05626</name>
</gene>
<reference evidence="2" key="1">
    <citation type="submission" date="2016-10" db="EMBL/GenBank/DDBJ databases">
        <authorList>
            <person name="Varghese N."/>
            <person name="Submissions S."/>
        </authorList>
    </citation>
    <scope>NUCLEOTIDE SEQUENCE [LARGE SCALE GENOMIC DNA]</scope>
    <source>
        <strain evidence="2">ATCC 25963</strain>
    </source>
</reference>
<name>A0A1I2DNI9_9BACT</name>
<dbReference type="Proteomes" id="UP000199400">
    <property type="component" value="Unassembled WGS sequence"/>
</dbReference>
<sequence>MLINIGDRLGIQEVDEAPEFALEAGWGPAGALCVHHPRVPENATLAQLEAKCPERLRGRTGAACTREAFAADPQYRLFNLSVPPK</sequence>
<dbReference type="STRING" id="54.SAMN02745121_05626"/>
<organism evidence="1 2">
    <name type="scientific">Nannocystis exedens</name>
    <dbReference type="NCBI Taxonomy" id="54"/>
    <lineage>
        <taxon>Bacteria</taxon>
        <taxon>Pseudomonadati</taxon>
        <taxon>Myxococcota</taxon>
        <taxon>Polyangia</taxon>
        <taxon>Nannocystales</taxon>
        <taxon>Nannocystaceae</taxon>
        <taxon>Nannocystis</taxon>
    </lineage>
</organism>
<dbReference type="AlphaFoldDB" id="A0A1I2DNI9"/>
<dbReference type="EMBL" id="FOMX01000020">
    <property type="protein sequence ID" value="SFE81843.1"/>
    <property type="molecule type" value="Genomic_DNA"/>
</dbReference>
<accession>A0A1I2DNI9</accession>
<proteinExistence type="predicted"/>
<evidence type="ECO:0000313" key="2">
    <source>
        <dbReference type="Proteomes" id="UP000199400"/>
    </source>
</evidence>
<keyword evidence="2" id="KW-1185">Reference proteome</keyword>
<evidence type="ECO:0000313" key="1">
    <source>
        <dbReference type="EMBL" id="SFE81843.1"/>
    </source>
</evidence>
<protein>
    <submittedName>
        <fullName evidence="1">Uncharacterized protein</fullName>
    </submittedName>
</protein>